<evidence type="ECO:0000313" key="1">
    <source>
        <dbReference type="EMBL" id="TFD90043.1"/>
    </source>
</evidence>
<dbReference type="EMBL" id="SOHN01000008">
    <property type="protein sequence ID" value="TFD90043.1"/>
    <property type="molecule type" value="Genomic_DNA"/>
</dbReference>
<organism evidence="1 2">
    <name type="scientific">Cryobacterium serini</name>
    <dbReference type="NCBI Taxonomy" id="1259201"/>
    <lineage>
        <taxon>Bacteria</taxon>
        <taxon>Bacillati</taxon>
        <taxon>Actinomycetota</taxon>
        <taxon>Actinomycetes</taxon>
        <taxon>Micrococcales</taxon>
        <taxon>Microbacteriaceae</taxon>
        <taxon>Cryobacterium</taxon>
    </lineage>
</organism>
<name>A0A4R9BUI3_9MICO</name>
<protein>
    <recommendedName>
        <fullName evidence="3">Nitroreductase domain-containing protein</fullName>
    </recommendedName>
</protein>
<dbReference type="AlphaFoldDB" id="A0A4R9BUI3"/>
<evidence type="ECO:0000313" key="2">
    <source>
        <dbReference type="Proteomes" id="UP000297626"/>
    </source>
</evidence>
<evidence type="ECO:0008006" key="3">
    <source>
        <dbReference type="Google" id="ProtNLM"/>
    </source>
</evidence>
<sequence>MGGLHAGAIAAARKLTDDQAVVSVTAIGVLGKPSDLTPELREREIAPRSRKPLAELLLTSD</sequence>
<accession>A0A4R9BUI3</accession>
<gene>
    <name evidence="1" type="ORF">E3T51_04910</name>
</gene>
<keyword evidence="2" id="KW-1185">Reference proteome</keyword>
<proteinExistence type="predicted"/>
<reference evidence="1 2" key="1">
    <citation type="submission" date="2019-03" db="EMBL/GenBank/DDBJ databases">
        <title>Genomics of glacier-inhabiting Cryobacterium strains.</title>
        <authorList>
            <person name="Liu Q."/>
            <person name="Xin Y.-H."/>
        </authorList>
    </citation>
    <scope>NUCLEOTIDE SEQUENCE [LARGE SCALE GENOMIC DNA]</scope>
    <source>
        <strain evidence="1 2">Sr54</strain>
    </source>
</reference>
<dbReference type="RefSeq" id="WP_134528227.1">
    <property type="nucleotide sequence ID" value="NZ_SOHN01000008.1"/>
</dbReference>
<dbReference type="Proteomes" id="UP000297626">
    <property type="component" value="Unassembled WGS sequence"/>
</dbReference>
<comment type="caution">
    <text evidence="1">The sequence shown here is derived from an EMBL/GenBank/DDBJ whole genome shotgun (WGS) entry which is preliminary data.</text>
</comment>